<organism evidence="6">
    <name type="scientific">marine metagenome</name>
    <dbReference type="NCBI Taxonomy" id="408172"/>
    <lineage>
        <taxon>unclassified sequences</taxon>
        <taxon>metagenomes</taxon>
        <taxon>ecological metagenomes</taxon>
    </lineage>
</organism>
<comment type="cofactor">
    <cofactor evidence="1">
        <name>FAD</name>
        <dbReference type="ChEBI" id="CHEBI:57692"/>
    </cofactor>
</comment>
<sequence>MHDQLEYDILIIGSGAAGLSLALKLADQSNVAILSKDALIEGATLYAQGGVSAALDKHDSIESHVQDTLITGAGLCNPEIVRFVVERAQESIDWLVNMGVDFTRSNESSKTTSPFHLHKEGGHSHRRVIHAADATGKAIETTLESRVRKHKNIELFEHHVAVDLITTHKLSKNGRRC</sequence>
<dbReference type="PANTHER" id="PTHR42716">
    <property type="entry name" value="L-ASPARTATE OXIDASE"/>
    <property type="match status" value="1"/>
</dbReference>
<dbReference type="Gene3D" id="3.50.50.60">
    <property type="entry name" value="FAD/NAD(P)-binding domain"/>
    <property type="match status" value="1"/>
</dbReference>
<evidence type="ECO:0000313" key="6">
    <source>
        <dbReference type="EMBL" id="SVA64550.1"/>
    </source>
</evidence>
<dbReference type="SUPFAM" id="SSF51905">
    <property type="entry name" value="FAD/NAD(P)-binding domain"/>
    <property type="match status" value="1"/>
</dbReference>
<evidence type="ECO:0000259" key="5">
    <source>
        <dbReference type="Pfam" id="PF00890"/>
    </source>
</evidence>
<dbReference type="InterPro" id="IPR003953">
    <property type="entry name" value="FAD-dep_OxRdtase_2_FAD-bd"/>
</dbReference>
<evidence type="ECO:0000256" key="1">
    <source>
        <dbReference type="ARBA" id="ARBA00001974"/>
    </source>
</evidence>
<protein>
    <recommendedName>
        <fullName evidence="5">FAD-dependent oxidoreductase 2 FAD-binding domain-containing protein</fullName>
    </recommendedName>
</protein>
<dbReference type="Pfam" id="PF00890">
    <property type="entry name" value="FAD_binding_2"/>
    <property type="match status" value="1"/>
</dbReference>
<name>A0A381XIX1_9ZZZZ</name>
<evidence type="ECO:0000256" key="3">
    <source>
        <dbReference type="ARBA" id="ARBA00022827"/>
    </source>
</evidence>
<feature type="non-terminal residue" evidence="6">
    <location>
        <position position="177"/>
    </location>
</feature>
<dbReference type="GO" id="GO:0034628">
    <property type="term" value="P:'de novo' NAD+ biosynthetic process from L-aspartate"/>
    <property type="evidence" value="ECO:0007669"/>
    <property type="project" value="TreeGrafter"/>
</dbReference>
<dbReference type="AlphaFoldDB" id="A0A381XIX1"/>
<dbReference type="PANTHER" id="PTHR42716:SF2">
    <property type="entry name" value="L-ASPARTATE OXIDASE, CHLOROPLASTIC"/>
    <property type="match status" value="1"/>
</dbReference>
<evidence type="ECO:0000256" key="4">
    <source>
        <dbReference type="ARBA" id="ARBA00023002"/>
    </source>
</evidence>
<dbReference type="GO" id="GO:0008734">
    <property type="term" value="F:L-aspartate oxidase activity"/>
    <property type="evidence" value="ECO:0007669"/>
    <property type="project" value="InterPro"/>
</dbReference>
<accession>A0A381XIX1</accession>
<dbReference type="EMBL" id="UINC01015305">
    <property type="protein sequence ID" value="SVA64550.1"/>
    <property type="molecule type" value="Genomic_DNA"/>
</dbReference>
<keyword evidence="3" id="KW-0274">FAD</keyword>
<keyword evidence="2" id="KW-0285">Flavoprotein</keyword>
<dbReference type="InterPro" id="IPR036188">
    <property type="entry name" value="FAD/NAD-bd_sf"/>
</dbReference>
<dbReference type="InterPro" id="IPR005288">
    <property type="entry name" value="NadB"/>
</dbReference>
<reference evidence="6" key="1">
    <citation type="submission" date="2018-05" db="EMBL/GenBank/DDBJ databases">
        <authorList>
            <person name="Lanie J.A."/>
            <person name="Ng W.-L."/>
            <person name="Kazmierczak K.M."/>
            <person name="Andrzejewski T.M."/>
            <person name="Davidsen T.M."/>
            <person name="Wayne K.J."/>
            <person name="Tettelin H."/>
            <person name="Glass J.I."/>
            <person name="Rusch D."/>
            <person name="Podicherti R."/>
            <person name="Tsui H.-C.T."/>
            <person name="Winkler M.E."/>
        </authorList>
    </citation>
    <scope>NUCLEOTIDE SEQUENCE</scope>
</reference>
<keyword evidence="4" id="KW-0560">Oxidoreductase</keyword>
<evidence type="ECO:0000256" key="2">
    <source>
        <dbReference type="ARBA" id="ARBA00022630"/>
    </source>
</evidence>
<proteinExistence type="predicted"/>
<feature type="domain" description="FAD-dependent oxidoreductase 2 FAD-binding" evidence="5">
    <location>
        <begin position="8"/>
        <end position="167"/>
    </location>
</feature>
<gene>
    <name evidence="6" type="ORF">METZ01_LOCUS117404</name>
</gene>